<dbReference type="Proteomes" id="UP000001194">
    <property type="component" value="Unassembled WGS sequence"/>
</dbReference>
<feature type="compositionally biased region" description="Polar residues" evidence="4">
    <location>
        <begin position="102"/>
        <end position="126"/>
    </location>
</feature>
<dbReference type="PANTHER" id="PTHR12919">
    <property type="entry name" value="30S RIBOSOMAL PROTEIN S16"/>
    <property type="match status" value="1"/>
</dbReference>
<name>B0CPD9_LACBS</name>
<evidence type="ECO:0000313" key="6">
    <source>
        <dbReference type="Proteomes" id="UP000001194"/>
    </source>
</evidence>
<dbReference type="Pfam" id="PF00886">
    <property type="entry name" value="Ribosomal_S16"/>
    <property type="match status" value="1"/>
</dbReference>
<protein>
    <submittedName>
        <fullName evidence="5">Predicted protein</fullName>
    </submittedName>
</protein>
<dbReference type="Gene3D" id="3.30.1320.10">
    <property type="match status" value="1"/>
</dbReference>
<dbReference type="NCBIfam" id="TIGR00002">
    <property type="entry name" value="S16"/>
    <property type="match status" value="1"/>
</dbReference>
<dbReference type="InParanoid" id="B0CPD9"/>
<accession>B0CPD9</accession>
<reference evidence="5 6" key="1">
    <citation type="journal article" date="2008" name="Nature">
        <title>The genome of Laccaria bicolor provides insights into mycorrhizal symbiosis.</title>
        <authorList>
            <person name="Martin F."/>
            <person name="Aerts A."/>
            <person name="Ahren D."/>
            <person name="Brun A."/>
            <person name="Danchin E.G.J."/>
            <person name="Duchaussoy F."/>
            <person name="Gibon J."/>
            <person name="Kohler A."/>
            <person name="Lindquist E."/>
            <person name="Pereda V."/>
            <person name="Salamov A."/>
            <person name="Shapiro H.J."/>
            <person name="Wuyts J."/>
            <person name="Blaudez D."/>
            <person name="Buee M."/>
            <person name="Brokstein P."/>
            <person name="Canbaeck B."/>
            <person name="Cohen D."/>
            <person name="Courty P.E."/>
            <person name="Coutinho P.M."/>
            <person name="Delaruelle C."/>
            <person name="Detter J.C."/>
            <person name="Deveau A."/>
            <person name="DiFazio S."/>
            <person name="Duplessis S."/>
            <person name="Fraissinet-Tachet L."/>
            <person name="Lucic E."/>
            <person name="Frey-Klett P."/>
            <person name="Fourrey C."/>
            <person name="Feussner I."/>
            <person name="Gay G."/>
            <person name="Grimwood J."/>
            <person name="Hoegger P.J."/>
            <person name="Jain P."/>
            <person name="Kilaru S."/>
            <person name="Labbe J."/>
            <person name="Lin Y.C."/>
            <person name="Legue V."/>
            <person name="Le Tacon F."/>
            <person name="Marmeisse R."/>
            <person name="Melayah D."/>
            <person name="Montanini B."/>
            <person name="Muratet M."/>
            <person name="Nehls U."/>
            <person name="Niculita-Hirzel H."/>
            <person name="Oudot-Le Secq M.P."/>
            <person name="Peter M."/>
            <person name="Quesneville H."/>
            <person name="Rajashekar B."/>
            <person name="Reich M."/>
            <person name="Rouhier N."/>
            <person name="Schmutz J."/>
            <person name="Yin T."/>
            <person name="Chalot M."/>
            <person name="Henrissat B."/>
            <person name="Kuees U."/>
            <person name="Lucas S."/>
            <person name="Van de Peer Y."/>
            <person name="Podila G.K."/>
            <person name="Polle A."/>
            <person name="Pukkila P.J."/>
            <person name="Richardson P.M."/>
            <person name="Rouze P."/>
            <person name="Sanders I.R."/>
            <person name="Stajich J.E."/>
            <person name="Tunlid A."/>
            <person name="Tuskan G."/>
            <person name="Grigoriev I.V."/>
        </authorList>
    </citation>
    <scope>NUCLEOTIDE SEQUENCE [LARGE SCALE GENOMIC DNA]</scope>
    <source>
        <strain evidence="6">S238N-H82 / ATCC MYA-4686</strain>
    </source>
</reference>
<dbReference type="OrthoDB" id="407221at2759"/>
<comment type="similarity">
    <text evidence="1">Belongs to the bacterial ribosomal protein bS16 family.</text>
</comment>
<organism evidence="6">
    <name type="scientific">Laccaria bicolor (strain S238N-H82 / ATCC MYA-4686)</name>
    <name type="common">Bicoloured deceiver</name>
    <name type="synonym">Laccaria laccata var. bicolor</name>
    <dbReference type="NCBI Taxonomy" id="486041"/>
    <lineage>
        <taxon>Eukaryota</taxon>
        <taxon>Fungi</taxon>
        <taxon>Dikarya</taxon>
        <taxon>Basidiomycota</taxon>
        <taxon>Agaricomycotina</taxon>
        <taxon>Agaricomycetes</taxon>
        <taxon>Agaricomycetidae</taxon>
        <taxon>Agaricales</taxon>
        <taxon>Agaricineae</taxon>
        <taxon>Hydnangiaceae</taxon>
        <taxon>Laccaria</taxon>
    </lineage>
</organism>
<gene>
    <name evidence="5" type="ORF">LACBIDRAFT_300563</name>
</gene>
<evidence type="ECO:0000256" key="2">
    <source>
        <dbReference type="ARBA" id="ARBA00022980"/>
    </source>
</evidence>
<dbReference type="InterPro" id="IPR000307">
    <property type="entry name" value="Ribosomal_bS16"/>
</dbReference>
<proteinExistence type="inferred from homology"/>
<dbReference type="GO" id="GO:0005763">
    <property type="term" value="C:mitochondrial small ribosomal subunit"/>
    <property type="evidence" value="ECO:0007669"/>
    <property type="project" value="TreeGrafter"/>
</dbReference>
<dbReference type="GeneID" id="6069700"/>
<evidence type="ECO:0000256" key="1">
    <source>
        <dbReference type="ARBA" id="ARBA00006668"/>
    </source>
</evidence>
<keyword evidence="2" id="KW-0689">Ribosomal protein</keyword>
<dbReference type="GO" id="GO:0032543">
    <property type="term" value="P:mitochondrial translation"/>
    <property type="evidence" value="ECO:0007669"/>
    <property type="project" value="TreeGrafter"/>
</dbReference>
<feature type="region of interest" description="Disordered" evidence="4">
    <location>
        <begin position="94"/>
        <end position="126"/>
    </location>
</feature>
<sequence>MAIRLRMSVHGCTNHRIFHLVAIDRRHRRDGKPTELLGIYDPHLAKGEDTKVVKWSVDRIRYWLDVGATPSKSVVKLLELGGILKPGSPYHPKAIGPRASISAPQTVTQAVKQAKSTHSQSKSIPS</sequence>
<dbReference type="AlphaFoldDB" id="B0CPD9"/>
<dbReference type="PANTHER" id="PTHR12919:SF20">
    <property type="entry name" value="SMALL RIBOSOMAL SUBUNIT PROTEIN BS16M"/>
    <property type="match status" value="1"/>
</dbReference>
<dbReference type="HAMAP" id="MF_00385">
    <property type="entry name" value="Ribosomal_bS16"/>
    <property type="match status" value="1"/>
</dbReference>
<keyword evidence="6" id="KW-1185">Reference proteome</keyword>
<dbReference type="KEGG" id="lbc:LACBIDRAFT_300563"/>
<evidence type="ECO:0000256" key="3">
    <source>
        <dbReference type="ARBA" id="ARBA00023274"/>
    </source>
</evidence>
<dbReference type="HOGENOM" id="CLU_100590_2_1_1"/>
<evidence type="ECO:0000313" key="5">
    <source>
        <dbReference type="EMBL" id="EDR14944.1"/>
    </source>
</evidence>
<dbReference type="RefSeq" id="XP_001873152.1">
    <property type="nucleotide sequence ID" value="XM_001873117.1"/>
</dbReference>
<dbReference type="FunCoup" id="B0CPD9">
    <property type="interactions" value="280"/>
</dbReference>
<dbReference type="SUPFAM" id="SSF54565">
    <property type="entry name" value="Ribosomal protein S16"/>
    <property type="match status" value="1"/>
</dbReference>
<dbReference type="GO" id="GO:0003735">
    <property type="term" value="F:structural constituent of ribosome"/>
    <property type="evidence" value="ECO:0007669"/>
    <property type="project" value="InterPro"/>
</dbReference>
<keyword evidence="3" id="KW-0687">Ribonucleoprotein</keyword>
<dbReference type="InterPro" id="IPR023803">
    <property type="entry name" value="Ribosomal_bS16_dom_sf"/>
</dbReference>
<dbReference type="STRING" id="486041.B0CPD9"/>
<evidence type="ECO:0000256" key="4">
    <source>
        <dbReference type="SAM" id="MobiDB-lite"/>
    </source>
</evidence>
<dbReference type="EMBL" id="DS547091">
    <property type="protein sequence ID" value="EDR14944.1"/>
    <property type="molecule type" value="Genomic_DNA"/>
</dbReference>